<reference evidence="8" key="1">
    <citation type="submission" date="2020-09" db="EMBL/GenBank/DDBJ databases">
        <title>New species isolated from human feces.</title>
        <authorList>
            <person name="Kitahara M."/>
            <person name="Shigeno Y."/>
            <person name="Shime M."/>
            <person name="Matsumoto Y."/>
            <person name="Nakamura S."/>
            <person name="Motooka D."/>
            <person name="Fukuoka S."/>
            <person name="Nishikawa H."/>
            <person name="Benno Y."/>
        </authorList>
    </citation>
    <scope>NUCLEOTIDE SEQUENCE</scope>
    <source>
        <strain evidence="8">MM59</strain>
        <plasmid evidence="8">pMM59_01</plasmid>
    </source>
</reference>
<dbReference type="Gene3D" id="3.90.650.10">
    <property type="entry name" value="PurM-like C-terminal domain"/>
    <property type="match status" value="1"/>
</dbReference>
<accession>A0A810QII2</accession>
<proteinExistence type="predicted"/>
<protein>
    <submittedName>
        <fullName evidence="8">Selenide, water dikinase</fullName>
    </submittedName>
</protein>
<dbReference type="InterPro" id="IPR004536">
    <property type="entry name" value="SPS/SelD"/>
</dbReference>
<dbReference type="Proteomes" id="UP000679848">
    <property type="component" value="Plasmid pMM59_01"/>
</dbReference>
<dbReference type="SUPFAM" id="SSF56042">
    <property type="entry name" value="PurM C-terminal domain-like"/>
    <property type="match status" value="1"/>
</dbReference>
<dbReference type="InterPro" id="IPR036676">
    <property type="entry name" value="PurM-like_C_sf"/>
</dbReference>
<dbReference type="NCBIfam" id="TIGR00476">
    <property type="entry name" value="selD"/>
    <property type="match status" value="1"/>
</dbReference>
<dbReference type="Gene3D" id="3.30.1330.10">
    <property type="entry name" value="PurM-like, N-terminal domain"/>
    <property type="match status" value="1"/>
</dbReference>
<dbReference type="EMBL" id="AP023421">
    <property type="protein sequence ID" value="BCK85666.1"/>
    <property type="molecule type" value="Genomic_DNA"/>
</dbReference>
<geneLocation type="plasmid" evidence="8 9">
    <name>pMM59_01</name>
</geneLocation>
<name>A0A810QII2_9FIRM</name>
<dbReference type="FunFam" id="3.90.650.10:FF:000004">
    <property type="entry name" value="Selenide, water dikinase"/>
    <property type="match status" value="1"/>
</dbReference>
<dbReference type="InterPro" id="IPR010918">
    <property type="entry name" value="PurM-like_C_dom"/>
</dbReference>
<keyword evidence="8" id="KW-0614">Plasmid</keyword>
<dbReference type="PANTHER" id="PTHR10256:SF0">
    <property type="entry name" value="INACTIVE SELENIDE, WATER DIKINASE-LIKE PROTEIN-RELATED"/>
    <property type="match status" value="1"/>
</dbReference>
<dbReference type="NCBIfam" id="NF002098">
    <property type="entry name" value="PRK00943.1"/>
    <property type="match status" value="1"/>
</dbReference>
<evidence type="ECO:0000313" key="9">
    <source>
        <dbReference type="Proteomes" id="UP000679848"/>
    </source>
</evidence>
<dbReference type="GO" id="GO:0004756">
    <property type="term" value="F:selenide, water dikinase activity"/>
    <property type="evidence" value="ECO:0007669"/>
    <property type="project" value="TreeGrafter"/>
</dbReference>
<dbReference type="PIRSF" id="PIRSF036407">
    <property type="entry name" value="Selenphspht_syn"/>
    <property type="match status" value="1"/>
</dbReference>
<keyword evidence="2" id="KW-0547">Nucleotide-binding</keyword>
<sequence length="304" mass="31924">MGYDSSDDACVYQISDELAVIETVDFFTPIVDDPYTFGQITAANALSDIYAMGGKPRLAMNLLCVPNCLPPESIRKILEGGHDKAMEAGCVVAGGHTIEDQEPKYGLCVTGFVHPDKILKNIGAKPGDVLVLTKALGTGVLTTGAKAGLVSEENYAALIASMTTLNNRTGEEIVNAGAHACTDVTGFGLLGHALEMAAGSSVTLRLYTQALPLLPGARELAEMGIIPAGAYRNLDHVRPDLQGLEETEQALADLCADPQTSGGLLAALPAERAEPLLAALREFAPHSVIVGRVEPLQASYLVLE</sequence>
<dbReference type="GO" id="GO:0005524">
    <property type="term" value="F:ATP binding"/>
    <property type="evidence" value="ECO:0007669"/>
    <property type="project" value="UniProtKB-KW"/>
</dbReference>
<dbReference type="KEGG" id="pfaa:MM59RIKEN_29850"/>
<dbReference type="AlphaFoldDB" id="A0A810QII2"/>
<evidence type="ECO:0000259" key="7">
    <source>
        <dbReference type="Pfam" id="PF02769"/>
    </source>
</evidence>
<dbReference type="InterPro" id="IPR016188">
    <property type="entry name" value="PurM-like_N"/>
</dbReference>
<keyword evidence="1" id="KW-0808">Transferase</keyword>
<dbReference type="GO" id="GO:0005737">
    <property type="term" value="C:cytoplasm"/>
    <property type="evidence" value="ECO:0007669"/>
    <property type="project" value="TreeGrafter"/>
</dbReference>
<gene>
    <name evidence="8" type="primary">selD</name>
    <name evidence="8" type="ORF">MM59RIKEN_29850</name>
</gene>
<dbReference type="CDD" id="cd02195">
    <property type="entry name" value="SelD"/>
    <property type="match status" value="1"/>
</dbReference>
<evidence type="ECO:0000259" key="6">
    <source>
        <dbReference type="Pfam" id="PF00586"/>
    </source>
</evidence>
<keyword evidence="5" id="KW-0711">Selenium</keyword>
<evidence type="ECO:0000256" key="5">
    <source>
        <dbReference type="ARBA" id="ARBA00023266"/>
    </source>
</evidence>
<evidence type="ECO:0000256" key="1">
    <source>
        <dbReference type="ARBA" id="ARBA00022679"/>
    </source>
</evidence>
<dbReference type="SUPFAM" id="SSF55326">
    <property type="entry name" value="PurM N-terminal domain-like"/>
    <property type="match status" value="1"/>
</dbReference>
<keyword evidence="3" id="KW-0418">Kinase</keyword>
<evidence type="ECO:0000256" key="2">
    <source>
        <dbReference type="ARBA" id="ARBA00022741"/>
    </source>
</evidence>
<dbReference type="Pfam" id="PF02769">
    <property type="entry name" value="AIRS_C"/>
    <property type="match status" value="1"/>
</dbReference>
<evidence type="ECO:0000256" key="4">
    <source>
        <dbReference type="ARBA" id="ARBA00022840"/>
    </source>
</evidence>
<feature type="domain" description="PurM-like N-terminal" evidence="6">
    <location>
        <begin position="7"/>
        <end position="113"/>
    </location>
</feature>
<evidence type="ECO:0000256" key="3">
    <source>
        <dbReference type="ARBA" id="ARBA00022777"/>
    </source>
</evidence>
<dbReference type="Pfam" id="PF00586">
    <property type="entry name" value="AIRS"/>
    <property type="match status" value="1"/>
</dbReference>
<dbReference type="PANTHER" id="PTHR10256">
    <property type="entry name" value="SELENIDE, WATER DIKINASE"/>
    <property type="match status" value="1"/>
</dbReference>
<keyword evidence="4" id="KW-0067">ATP-binding</keyword>
<organism evidence="8 9">
    <name type="scientific">Pusillibacter faecalis</name>
    <dbReference type="NCBI Taxonomy" id="2714358"/>
    <lineage>
        <taxon>Bacteria</taxon>
        <taxon>Bacillati</taxon>
        <taxon>Bacillota</taxon>
        <taxon>Clostridia</taxon>
        <taxon>Eubacteriales</taxon>
        <taxon>Oscillospiraceae</taxon>
        <taxon>Pusillibacter</taxon>
    </lineage>
</organism>
<feature type="domain" description="PurM-like C-terminal" evidence="7">
    <location>
        <begin position="125"/>
        <end position="298"/>
    </location>
</feature>
<evidence type="ECO:0000313" key="8">
    <source>
        <dbReference type="EMBL" id="BCK85666.1"/>
    </source>
</evidence>
<keyword evidence="9" id="KW-1185">Reference proteome</keyword>
<dbReference type="GO" id="GO:0016260">
    <property type="term" value="P:selenocysteine biosynthetic process"/>
    <property type="evidence" value="ECO:0007669"/>
    <property type="project" value="TreeGrafter"/>
</dbReference>
<dbReference type="InterPro" id="IPR036921">
    <property type="entry name" value="PurM-like_N_sf"/>
</dbReference>